<dbReference type="InterPro" id="IPR008928">
    <property type="entry name" value="6-hairpin_glycosidase_sf"/>
</dbReference>
<dbReference type="Pfam" id="PF01204">
    <property type="entry name" value="Trehalase"/>
    <property type="match status" value="1"/>
</dbReference>
<dbReference type="GO" id="GO:0004555">
    <property type="term" value="F:alpha,alpha-trehalase activity"/>
    <property type="evidence" value="ECO:0007669"/>
    <property type="project" value="UniProtKB-EC"/>
</dbReference>
<name>A0A6P7H0Y4_DIAVI</name>
<dbReference type="InterPro" id="IPR018232">
    <property type="entry name" value="Glyco_hydro_37_CS"/>
</dbReference>
<organism evidence="9">
    <name type="scientific">Diabrotica virgifera virgifera</name>
    <name type="common">western corn rootworm</name>
    <dbReference type="NCBI Taxonomy" id="50390"/>
    <lineage>
        <taxon>Eukaryota</taxon>
        <taxon>Metazoa</taxon>
        <taxon>Ecdysozoa</taxon>
        <taxon>Arthropoda</taxon>
        <taxon>Hexapoda</taxon>
        <taxon>Insecta</taxon>
        <taxon>Pterygota</taxon>
        <taxon>Neoptera</taxon>
        <taxon>Endopterygota</taxon>
        <taxon>Coleoptera</taxon>
        <taxon>Polyphaga</taxon>
        <taxon>Cucujiformia</taxon>
        <taxon>Chrysomeloidea</taxon>
        <taxon>Chrysomelidae</taxon>
        <taxon>Galerucinae</taxon>
        <taxon>Diabroticina</taxon>
        <taxon>Diabroticites</taxon>
        <taxon>Diabrotica</taxon>
    </lineage>
</organism>
<keyword evidence="8" id="KW-0732">Signal</keyword>
<dbReference type="RefSeq" id="XP_028152112.1">
    <property type="nucleotide sequence ID" value="XM_028296311.1"/>
</dbReference>
<dbReference type="AlphaFoldDB" id="A0A6P7H0Y4"/>
<dbReference type="EC" id="3.2.1.28" evidence="3 7"/>
<comment type="similarity">
    <text evidence="2 7">Belongs to the glycosyl hydrolase 37 family.</text>
</comment>
<dbReference type="PROSITE" id="PS00927">
    <property type="entry name" value="TREHALASE_1"/>
    <property type="match status" value="1"/>
</dbReference>
<dbReference type="InParanoid" id="A0A6P7H0Y4"/>
<dbReference type="InterPro" id="IPR001661">
    <property type="entry name" value="Glyco_hydro_37"/>
</dbReference>
<evidence type="ECO:0000313" key="9">
    <source>
        <dbReference type="RefSeq" id="XP_028152112.1"/>
    </source>
</evidence>
<dbReference type="SUPFAM" id="SSF48208">
    <property type="entry name" value="Six-hairpin glycosidases"/>
    <property type="match status" value="1"/>
</dbReference>
<keyword evidence="5 7" id="KW-0378">Hydrolase</keyword>
<evidence type="ECO:0000256" key="8">
    <source>
        <dbReference type="SAM" id="SignalP"/>
    </source>
</evidence>
<comment type="catalytic activity">
    <reaction evidence="1 7">
        <text>alpha,alpha-trehalose + H2O = alpha-D-glucose + beta-D-glucose</text>
        <dbReference type="Rhea" id="RHEA:32675"/>
        <dbReference type="ChEBI" id="CHEBI:15377"/>
        <dbReference type="ChEBI" id="CHEBI:15903"/>
        <dbReference type="ChEBI" id="CHEBI:16551"/>
        <dbReference type="ChEBI" id="CHEBI:17925"/>
        <dbReference type="EC" id="3.2.1.28"/>
    </reaction>
</comment>
<dbReference type="PANTHER" id="PTHR23403">
    <property type="entry name" value="TREHALASE"/>
    <property type="match status" value="1"/>
</dbReference>
<proteinExistence type="inferred from homology"/>
<dbReference type="InterPro" id="IPR012341">
    <property type="entry name" value="6hp_glycosidase-like_sf"/>
</dbReference>
<feature type="chain" id="PRO_5027966603" description="Trehalase" evidence="8">
    <location>
        <begin position="21"/>
        <end position="556"/>
    </location>
</feature>
<reference evidence="9" key="1">
    <citation type="submission" date="2025-08" db="UniProtKB">
        <authorList>
            <consortium name="RefSeq"/>
        </authorList>
    </citation>
    <scope>IDENTIFICATION</scope>
    <source>
        <tissue evidence="9">Whole insect</tissue>
    </source>
</reference>
<evidence type="ECO:0000256" key="1">
    <source>
        <dbReference type="ARBA" id="ARBA00001576"/>
    </source>
</evidence>
<evidence type="ECO:0000256" key="3">
    <source>
        <dbReference type="ARBA" id="ARBA00012757"/>
    </source>
</evidence>
<evidence type="ECO:0000256" key="7">
    <source>
        <dbReference type="RuleBase" id="RU361180"/>
    </source>
</evidence>
<evidence type="ECO:0000256" key="4">
    <source>
        <dbReference type="ARBA" id="ARBA00019905"/>
    </source>
</evidence>
<evidence type="ECO:0000256" key="6">
    <source>
        <dbReference type="ARBA" id="ARBA00023295"/>
    </source>
</evidence>
<dbReference type="PRINTS" id="PR00744">
    <property type="entry name" value="GLHYDRLASE37"/>
</dbReference>
<evidence type="ECO:0000256" key="5">
    <source>
        <dbReference type="ARBA" id="ARBA00022801"/>
    </source>
</evidence>
<accession>A0A6P7H0Y4</accession>
<sequence>MKRLVTIVTIIFFVSQQAFSIVLTDLCTSNVYCKGNLLDVVQKSGVFNDSKTFVDLVQKYPENVTLDRFNKLMVSTKNRPTKINITRFIKDCFSSEGELVKWTPPDYKDNPSFLTKINDTGVKSFAKKLNNIWPLLARKVNSTVSKHPAQHSLISLPNGFIIPGGRFKEIYYWDSYWIVKGLLICGMKETARGMLENLISLVRKYGFVPNGSRVYYLNRSQPPLLSLIAGLYYDATKNITFIKKNIDMLDREVNWWLENRAVRVRKDSIIHTLLRYSVKSGFPRPESYVEDLHTCEKFDNNSKVDCYKNIRSAAESGWDFSTRWIRNSSGGIGVNLTDIHTSDILPVDLNAFICGAFDQLSKFYTLVGNKAKSTEYKLKVDKWRIAIDKIFYHKHDGIWYDVDAKVGRYRAGFYPSSLAPLWAKCFAPARADYYGSRAADYLNRNKVSNFLGGVPTSLIQSGQQWDLPNAWPPLQEMFVLGLDETKNKKAKILANLFSNRILRAFMAGMNTTNEMFEKYDAISVGQYGGGGEYTVQSGFGWTNGVAFSLIQRDYIR</sequence>
<feature type="signal peptide" evidence="8">
    <location>
        <begin position="1"/>
        <end position="20"/>
    </location>
</feature>
<protein>
    <recommendedName>
        <fullName evidence="4 7">Trehalase</fullName>
        <ecNumber evidence="3 7">3.2.1.28</ecNumber>
    </recommendedName>
    <alternativeName>
        <fullName evidence="7">Alpha-trehalose glucohydrolase</fullName>
    </alternativeName>
</protein>
<dbReference type="PROSITE" id="PS00928">
    <property type="entry name" value="TREHALASE_2"/>
    <property type="match status" value="1"/>
</dbReference>
<evidence type="ECO:0000256" key="2">
    <source>
        <dbReference type="ARBA" id="ARBA00005615"/>
    </source>
</evidence>
<dbReference type="GO" id="GO:0005993">
    <property type="term" value="P:trehalose catabolic process"/>
    <property type="evidence" value="ECO:0007669"/>
    <property type="project" value="TreeGrafter"/>
</dbReference>
<keyword evidence="6 7" id="KW-0326">Glycosidase</keyword>
<gene>
    <name evidence="9" type="primary">LOC114345495</name>
</gene>
<dbReference type="PANTHER" id="PTHR23403:SF1">
    <property type="entry name" value="TREHALASE"/>
    <property type="match status" value="1"/>
</dbReference>
<dbReference type="Gene3D" id="1.50.10.10">
    <property type="match status" value="1"/>
</dbReference>